<feature type="transmembrane region" description="Helical" evidence="2">
    <location>
        <begin position="272"/>
        <end position="292"/>
    </location>
</feature>
<organism evidence="3 4">
    <name type="scientific">Rhodotorula toruloides</name>
    <name type="common">Yeast</name>
    <name type="synonym">Rhodosporidium toruloides</name>
    <dbReference type="NCBI Taxonomy" id="5286"/>
    <lineage>
        <taxon>Eukaryota</taxon>
        <taxon>Fungi</taxon>
        <taxon>Dikarya</taxon>
        <taxon>Basidiomycota</taxon>
        <taxon>Pucciniomycotina</taxon>
        <taxon>Microbotryomycetes</taxon>
        <taxon>Sporidiobolales</taxon>
        <taxon>Sporidiobolaceae</taxon>
        <taxon>Rhodotorula</taxon>
    </lineage>
</organism>
<evidence type="ECO:0000313" key="4">
    <source>
        <dbReference type="Proteomes" id="UP000321518"/>
    </source>
</evidence>
<keyword evidence="2" id="KW-0812">Transmembrane</keyword>
<feature type="region of interest" description="Disordered" evidence="1">
    <location>
        <begin position="373"/>
        <end position="473"/>
    </location>
</feature>
<dbReference type="AlphaFoldDB" id="A0A511K7P5"/>
<evidence type="ECO:0000256" key="2">
    <source>
        <dbReference type="SAM" id="Phobius"/>
    </source>
</evidence>
<feature type="compositionally biased region" description="Basic and acidic residues" evidence="1">
    <location>
        <begin position="394"/>
        <end position="406"/>
    </location>
</feature>
<dbReference type="EMBL" id="BJWK01000001">
    <property type="protein sequence ID" value="GEM06327.1"/>
    <property type="molecule type" value="Genomic_DNA"/>
</dbReference>
<feature type="transmembrane region" description="Helical" evidence="2">
    <location>
        <begin position="161"/>
        <end position="182"/>
    </location>
</feature>
<feature type="compositionally biased region" description="Polar residues" evidence="1">
    <location>
        <begin position="452"/>
        <end position="464"/>
    </location>
</feature>
<keyword evidence="2" id="KW-1133">Transmembrane helix</keyword>
<feature type="transmembrane region" description="Helical" evidence="2">
    <location>
        <begin position="15"/>
        <end position="37"/>
    </location>
</feature>
<accession>A0A511K7P5</accession>
<name>A0A511K7P5_RHOTO</name>
<evidence type="ECO:0000313" key="3">
    <source>
        <dbReference type="EMBL" id="GEM06327.1"/>
    </source>
</evidence>
<feature type="compositionally biased region" description="Basic and acidic residues" evidence="1">
    <location>
        <begin position="373"/>
        <end position="387"/>
    </location>
</feature>
<gene>
    <name evidence="3" type="ORF">Rt10032_c01g0344</name>
</gene>
<protein>
    <submittedName>
        <fullName evidence="3">Uncharacterized protein</fullName>
    </submittedName>
</protein>
<sequence length="473" mass="53957">MTTQDLTLRMIVSSMFGWLALATTCAVWTPLIIMNAARLRVSASPRFIYIYLFGDFANQPTRRHPRQASAYTTRPGNLARDDGLHPPRSGEFSRCRKLLNLLLIPALVPQLSFFGHLDPFAPDPQPTRAFNKLRERKKKHPRWYKVTVAFMSFSLWDDVKLLLFCIAAGLAAGGIYLTLGLYQDPEHFAIEVPHVLDLKSFILGLVAQSTVCLARIPELRSGESPSKAANIRPEHAVDDPLFWFLIAENSFNLLSISILSQESRYLLVQSPWTGGGALMILLDSVLISRIGAWQKRWRARMGVDGETRAPKDTERAARLAELDEEKAKLEEEWAVQDMHVEAYGPAPKQNEGESNKQYKRRLHAHAVTRKDYLKNQHLVADVKERGNRRAGRREKRDDLEEPENTRRSPVIPDLGESRRRLDLSLPSHTRHDVLIAGEQDATTRDFLLRPRSNASRRQYSSSIARRTDRTKRR</sequence>
<comment type="caution">
    <text evidence="3">The sequence shown here is derived from an EMBL/GenBank/DDBJ whole genome shotgun (WGS) entry which is preliminary data.</text>
</comment>
<keyword evidence="2" id="KW-0472">Membrane</keyword>
<dbReference type="Proteomes" id="UP000321518">
    <property type="component" value="Unassembled WGS sequence"/>
</dbReference>
<dbReference type="OrthoDB" id="8048523at2759"/>
<evidence type="ECO:0000256" key="1">
    <source>
        <dbReference type="SAM" id="MobiDB-lite"/>
    </source>
</evidence>
<feature type="region of interest" description="Disordered" evidence="1">
    <location>
        <begin position="63"/>
        <end position="84"/>
    </location>
</feature>
<reference evidence="3 4" key="1">
    <citation type="submission" date="2019-07" db="EMBL/GenBank/DDBJ databases">
        <title>Rhodotorula toruloides NBRC10032 genome sequencing.</title>
        <authorList>
            <person name="Shida Y."/>
            <person name="Takaku H."/>
            <person name="Ogasawara W."/>
            <person name="Mori K."/>
        </authorList>
    </citation>
    <scope>NUCLEOTIDE SEQUENCE [LARGE SCALE GENOMIC DNA]</scope>
    <source>
        <strain evidence="3 4">NBRC10032</strain>
    </source>
</reference>
<proteinExistence type="predicted"/>